<dbReference type="Gene3D" id="3.30.70.100">
    <property type="match status" value="1"/>
</dbReference>
<keyword evidence="3" id="KW-1185">Reference proteome</keyword>
<evidence type="ECO:0000313" key="2">
    <source>
        <dbReference type="EMBL" id="MBB4079412.1"/>
    </source>
</evidence>
<organism evidence="2 3">
    <name type="scientific">Neolewinella aquimaris</name>
    <dbReference type="NCBI Taxonomy" id="1835722"/>
    <lineage>
        <taxon>Bacteria</taxon>
        <taxon>Pseudomonadati</taxon>
        <taxon>Bacteroidota</taxon>
        <taxon>Saprospiria</taxon>
        <taxon>Saprospirales</taxon>
        <taxon>Lewinellaceae</taxon>
        <taxon>Neolewinella</taxon>
    </lineage>
</organism>
<reference evidence="2 3" key="1">
    <citation type="submission" date="2020-08" db="EMBL/GenBank/DDBJ databases">
        <title>Genomic Encyclopedia of Type Strains, Phase IV (KMG-IV): sequencing the most valuable type-strain genomes for metagenomic binning, comparative biology and taxonomic classification.</title>
        <authorList>
            <person name="Goeker M."/>
        </authorList>
    </citation>
    <scope>NUCLEOTIDE SEQUENCE [LARGE SCALE GENOMIC DNA]</scope>
    <source>
        <strain evidence="2 3">DSM 105137</strain>
    </source>
</reference>
<proteinExistence type="predicted"/>
<dbReference type="PROSITE" id="PS50846">
    <property type="entry name" value="HMA_2"/>
    <property type="match status" value="1"/>
</dbReference>
<gene>
    <name evidence="2" type="ORF">GGR28_002032</name>
</gene>
<dbReference type="CDD" id="cd00371">
    <property type="entry name" value="HMA"/>
    <property type="match status" value="1"/>
</dbReference>
<dbReference type="Pfam" id="PF00403">
    <property type="entry name" value="HMA"/>
    <property type="match status" value="1"/>
</dbReference>
<feature type="domain" description="HMA" evidence="1">
    <location>
        <begin position="1"/>
        <end position="68"/>
    </location>
</feature>
<comment type="caution">
    <text evidence="2">The sequence shown here is derived from an EMBL/GenBank/DDBJ whole genome shotgun (WGS) entry which is preliminary data.</text>
</comment>
<evidence type="ECO:0000313" key="3">
    <source>
        <dbReference type="Proteomes" id="UP000576209"/>
    </source>
</evidence>
<protein>
    <submittedName>
        <fullName evidence="2">Copper chaperone CopZ</fullName>
    </submittedName>
</protein>
<dbReference type="InterPro" id="IPR036163">
    <property type="entry name" value="HMA_dom_sf"/>
</dbReference>
<dbReference type="SUPFAM" id="SSF55008">
    <property type="entry name" value="HMA, heavy metal-associated domain"/>
    <property type="match status" value="1"/>
</dbReference>
<dbReference type="Proteomes" id="UP000576209">
    <property type="component" value="Unassembled WGS sequence"/>
</dbReference>
<dbReference type="RefSeq" id="WP_183495657.1">
    <property type="nucleotide sequence ID" value="NZ_JACIFF010000004.1"/>
</dbReference>
<dbReference type="EMBL" id="JACIFF010000004">
    <property type="protein sequence ID" value="MBB4079412.1"/>
    <property type="molecule type" value="Genomic_DNA"/>
</dbReference>
<sequence>MKTLQFKTNINCGGCVRGVTPSLDGHKSIKSWKVDLESDERILTVEVEDSVSPAEVSRTVSEAGFSAQPLERD</sequence>
<accession>A0A840E6Q6</accession>
<dbReference type="InterPro" id="IPR006121">
    <property type="entry name" value="HMA_dom"/>
</dbReference>
<evidence type="ECO:0000259" key="1">
    <source>
        <dbReference type="PROSITE" id="PS50846"/>
    </source>
</evidence>
<dbReference type="AlphaFoldDB" id="A0A840E6Q6"/>
<name>A0A840E6Q6_9BACT</name>
<dbReference type="GO" id="GO:0046872">
    <property type="term" value="F:metal ion binding"/>
    <property type="evidence" value="ECO:0007669"/>
    <property type="project" value="InterPro"/>
</dbReference>